<sequence>MKSIRLLIITFKNRISNEEIPLFRGAIINNFGNRISELFHNHQNEKLRYAYPLIQYKRINGNAAILGIDEGADVLEQLTACNNFICQLGCRKVKMEINSVKSEQIFISLSDNPQRYCIQKWLPLNSDNYQKYLKVEGLAERIEMLNKILIGNILSFTKGINIHIHSPLTCKLTKLEDSIPVSYKGVELKSFNAEFQANIILPDFIGLGKSSSINNGTINHIK</sequence>
<proteinExistence type="predicted"/>
<comment type="caution">
    <text evidence="3">The sequence shown here is derived from an EMBL/GenBank/DDBJ whole genome shotgun (WGS) entry which is preliminary data.</text>
</comment>
<protein>
    <submittedName>
        <fullName evidence="3">Uncharacterized protein</fullName>
    </submittedName>
</protein>
<evidence type="ECO:0000313" key="3">
    <source>
        <dbReference type="EMBL" id="KAA3712468.1"/>
    </source>
</evidence>
<reference evidence="3" key="1">
    <citation type="journal article" date="2019" name="Nat. Med.">
        <title>A library of human gut bacterial isolates paired with longitudinal multiomics data enables mechanistic microbiome research.</title>
        <authorList>
            <person name="Poyet M."/>
            <person name="Groussin M."/>
            <person name="Gibbons S.M."/>
            <person name="Avila-Pacheco J."/>
            <person name="Jiang X."/>
            <person name="Kearney S.M."/>
            <person name="Perrotta A.R."/>
            <person name="Berdy B."/>
            <person name="Zhao S."/>
            <person name="Lieberman T.D."/>
            <person name="Swanson P.K."/>
            <person name="Smith M."/>
            <person name="Roesemann S."/>
            <person name="Alexander J.E."/>
            <person name="Rich S.A."/>
            <person name="Livny J."/>
            <person name="Vlamakis H."/>
            <person name="Clish C."/>
            <person name="Bullock K."/>
            <person name="Deik A."/>
            <person name="Scott J."/>
            <person name="Pierce K.A."/>
            <person name="Xavier R.J."/>
            <person name="Alm E.J."/>
        </authorList>
    </citation>
    <scope>NUCLEOTIDE SEQUENCE</scope>
    <source>
        <strain evidence="3">BIOML-A21</strain>
    </source>
</reference>
<dbReference type="EMBL" id="VWMU01000163">
    <property type="protein sequence ID" value="KAA3712468.1"/>
    <property type="molecule type" value="Genomic_DNA"/>
</dbReference>
<organism evidence="3">
    <name type="scientific">Bacteroides salyersiae</name>
    <dbReference type="NCBI Taxonomy" id="291644"/>
    <lineage>
        <taxon>Bacteria</taxon>
        <taxon>Pseudomonadati</taxon>
        <taxon>Bacteroidota</taxon>
        <taxon>Bacteroidia</taxon>
        <taxon>Bacteroidales</taxon>
        <taxon>Bacteroidaceae</taxon>
        <taxon>Bacteroides</taxon>
    </lineage>
</organism>
<feature type="domain" description="Cas6b C-terminal" evidence="1">
    <location>
        <begin position="110"/>
        <end position="220"/>
    </location>
</feature>
<dbReference type="InterPro" id="IPR020209">
    <property type="entry name" value="Cas6b_C"/>
</dbReference>
<dbReference type="InterPro" id="IPR041528">
    <property type="entry name" value="Cas6b_N"/>
</dbReference>
<dbReference type="Pfam" id="PF17955">
    <property type="entry name" value="Cas6b_N"/>
    <property type="match status" value="1"/>
</dbReference>
<feature type="non-terminal residue" evidence="3">
    <location>
        <position position="222"/>
    </location>
</feature>
<name>A0A641MJ58_9BACE</name>
<gene>
    <name evidence="3" type="ORF">F3F94_17220</name>
</gene>
<dbReference type="AlphaFoldDB" id="A0A641MJ58"/>
<accession>A0A641MJ58</accession>
<dbReference type="RefSeq" id="WP_149998323.1">
    <property type="nucleotide sequence ID" value="NZ_VWMU01000163.1"/>
</dbReference>
<evidence type="ECO:0000259" key="2">
    <source>
        <dbReference type="Pfam" id="PF17955"/>
    </source>
</evidence>
<dbReference type="Pfam" id="PF17262">
    <property type="entry name" value="Cas6b_C"/>
    <property type="match status" value="1"/>
</dbReference>
<feature type="domain" description="Cas6b N-terminal" evidence="2">
    <location>
        <begin position="3"/>
        <end position="103"/>
    </location>
</feature>
<evidence type="ECO:0000259" key="1">
    <source>
        <dbReference type="Pfam" id="PF17262"/>
    </source>
</evidence>